<name>A0AC61QRZ1_9BACT</name>
<accession>A0AC61QRZ1</accession>
<evidence type="ECO:0000313" key="2">
    <source>
        <dbReference type="Proteomes" id="UP000308886"/>
    </source>
</evidence>
<reference evidence="1" key="1">
    <citation type="submission" date="2019-04" db="EMBL/GenBank/DDBJ databases">
        <title>Microbes associate with the intestines of laboratory mice.</title>
        <authorList>
            <person name="Navarre W."/>
            <person name="Wong E."/>
            <person name="Huang K."/>
            <person name="Tropini C."/>
            <person name="Ng K."/>
            <person name="Yu B."/>
        </authorList>
    </citation>
    <scope>NUCLEOTIDE SEQUENCE</scope>
    <source>
        <strain evidence="1">NM73_A23</strain>
    </source>
</reference>
<sequence>MLEINVTGQVRSDLGKKASKDIRKQGLIPCNIYGVKRGGEKNLPVALSFTSSFAELRKAIYTPHVYVVNLNIDGVDHKAVIKELQFHPVTDALLHVDFLEITEDKPVTVGIPVELKGLANGVRNGGRLALLVRQIKVTAVYTNIPEKLVIDVTNLELGKSIKVGDLNFEGLEFATPKEVNVCSVQMTRAARAAAQAAQ</sequence>
<protein>
    <submittedName>
        <fullName evidence="1">50S ribosomal protein L25/general stress protein Ctc</fullName>
    </submittedName>
</protein>
<organism evidence="1 2">
    <name type="scientific">Palleniella muris</name>
    <dbReference type="NCBI Taxonomy" id="3038145"/>
    <lineage>
        <taxon>Bacteria</taxon>
        <taxon>Pseudomonadati</taxon>
        <taxon>Bacteroidota</taxon>
        <taxon>Bacteroidia</taxon>
        <taxon>Bacteroidales</taxon>
        <taxon>Prevotellaceae</taxon>
        <taxon>Palleniella</taxon>
    </lineage>
</organism>
<dbReference type="Proteomes" id="UP000308886">
    <property type="component" value="Unassembled WGS sequence"/>
</dbReference>
<proteinExistence type="predicted"/>
<keyword evidence="1" id="KW-0689">Ribosomal protein</keyword>
<dbReference type="EMBL" id="SRZC01000006">
    <property type="protein sequence ID" value="TGX83050.1"/>
    <property type="molecule type" value="Genomic_DNA"/>
</dbReference>
<comment type="caution">
    <text evidence="1">The sequence shown here is derived from an EMBL/GenBank/DDBJ whole genome shotgun (WGS) entry which is preliminary data.</text>
</comment>
<evidence type="ECO:0000313" key="1">
    <source>
        <dbReference type="EMBL" id="TGX83050.1"/>
    </source>
</evidence>
<gene>
    <name evidence="1" type="ORF">E5358_05175</name>
</gene>
<keyword evidence="2" id="KW-1185">Reference proteome</keyword>
<keyword evidence="1" id="KW-0687">Ribonucleoprotein</keyword>